<name>A0A4R8SLP1_9MYCO</name>
<dbReference type="AlphaFoldDB" id="A0A4R8SLP1"/>
<accession>A0A4R8SLP1</accession>
<dbReference type="Pfam" id="PF14279">
    <property type="entry name" value="HNH_5"/>
    <property type="match status" value="1"/>
</dbReference>
<proteinExistence type="predicted"/>
<dbReference type="EMBL" id="PECK01000001">
    <property type="protein sequence ID" value="TDZ98547.1"/>
    <property type="molecule type" value="Genomic_DNA"/>
</dbReference>
<sequence>MRSPTKEAVLGALAHFDANSHTYRGLAEADRLHLLTDEHVPLPADLSHQIMRKLYEQRLARPRTPAYPIYEQLRNSGAGRRCAYCRAGTARTLDHFIPKHHIGTLAIEPWNLVPCCDSCNNHLGHRWDRSPSGRAIHPYFMPDLGRWLRASVDVSHDPTEPAIVVYRPDPDPSLGEELCSRVRAQFEALSLRGTIGTFAVDELQTVQRRLQTRFWDEHDAREYLAEEAEVLLEYDSNSIRGVLYEALSVSTAFICANLCPA</sequence>
<dbReference type="SMART" id="SM00507">
    <property type="entry name" value="HNHc"/>
    <property type="match status" value="1"/>
</dbReference>
<keyword evidence="2" id="KW-0378">Hydrolase</keyword>
<dbReference type="Proteomes" id="UP000294844">
    <property type="component" value="Unassembled WGS sequence"/>
</dbReference>
<comment type="caution">
    <text evidence="2">The sequence shown here is derived from an EMBL/GenBank/DDBJ whole genome shotgun (WGS) entry which is preliminary data.</text>
</comment>
<protein>
    <submittedName>
        <fullName evidence="2">HNH endonuclease</fullName>
    </submittedName>
</protein>
<keyword evidence="2" id="KW-0540">Nuclease</keyword>
<dbReference type="InterPro" id="IPR003615">
    <property type="entry name" value="HNH_nuc"/>
</dbReference>
<evidence type="ECO:0000313" key="4">
    <source>
        <dbReference type="Proteomes" id="UP000294844"/>
    </source>
</evidence>
<evidence type="ECO:0000313" key="3">
    <source>
        <dbReference type="EMBL" id="TEA03077.1"/>
    </source>
</evidence>
<gene>
    <name evidence="3" type="ORF">CCUG60883_03701</name>
    <name evidence="2" type="ORF">CCUG60885_00417</name>
</gene>
<dbReference type="GO" id="GO:0004519">
    <property type="term" value="F:endonuclease activity"/>
    <property type="evidence" value="ECO:0007669"/>
    <property type="project" value="UniProtKB-KW"/>
</dbReference>
<dbReference type="CDD" id="cd00085">
    <property type="entry name" value="HNHc"/>
    <property type="match status" value="1"/>
</dbReference>
<dbReference type="EMBL" id="PECM01000009">
    <property type="protein sequence ID" value="TEA03077.1"/>
    <property type="molecule type" value="Genomic_DNA"/>
</dbReference>
<keyword evidence="2" id="KW-0255">Endonuclease</keyword>
<evidence type="ECO:0000313" key="5">
    <source>
        <dbReference type="Proteomes" id="UP000295685"/>
    </source>
</evidence>
<evidence type="ECO:0000259" key="1">
    <source>
        <dbReference type="SMART" id="SM00507"/>
    </source>
</evidence>
<keyword evidence="4" id="KW-1185">Reference proteome</keyword>
<organism evidence="2 5">
    <name type="scientific">Mycobacteroides salmoniphilum</name>
    <dbReference type="NCBI Taxonomy" id="404941"/>
    <lineage>
        <taxon>Bacteria</taxon>
        <taxon>Bacillati</taxon>
        <taxon>Actinomycetota</taxon>
        <taxon>Actinomycetes</taxon>
        <taxon>Mycobacteriales</taxon>
        <taxon>Mycobacteriaceae</taxon>
        <taxon>Mycobacteroides</taxon>
    </lineage>
</organism>
<feature type="domain" description="HNH nuclease" evidence="1">
    <location>
        <begin position="69"/>
        <end position="121"/>
    </location>
</feature>
<dbReference type="Gene3D" id="1.10.30.50">
    <property type="match status" value="1"/>
</dbReference>
<reference evidence="4 5" key="1">
    <citation type="journal article" date="2019" name="Sci. Rep.">
        <title>Extended insight into the Mycobacterium chelonae-abscessus complex through whole genome sequencing of Mycobacterium salmoniphilum outbreak and Mycobacterium salmoniphilum-like strains.</title>
        <authorList>
            <person name="Behra P.R.K."/>
            <person name="Das S."/>
            <person name="Pettersson B.M.F."/>
            <person name="Shirreff L."/>
            <person name="DuCote T."/>
            <person name="Jacobsson K.G."/>
            <person name="Ennis D.G."/>
            <person name="Kirsebom L.A."/>
        </authorList>
    </citation>
    <scope>NUCLEOTIDE SEQUENCE [LARGE SCALE GENOMIC DNA]</scope>
    <source>
        <strain evidence="3 4">CCUG 60883</strain>
        <strain evidence="2 5">CCUG 60885</strain>
    </source>
</reference>
<dbReference type="InterPro" id="IPR029471">
    <property type="entry name" value="HNH_5"/>
</dbReference>
<dbReference type="Proteomes" id="UP000295685">
    <property type="component" value="Unassembled WGS sequence"/>
</dbReference>
<evidence type="ECO:0000313" key="2">
    <source>
        <dbReference type="EMBL" id="TDZ98547.1"/>
    </source>
</evidence>